<feature type="domain" description="BTB" evidence="1">
    <location>
        <begin position="25"/>
        <end position="94"/>
    </location>
</feature>
<organism evidence="2 3">
    <name type="scientific">Tulasnella calospora MUT 4182</name>
    <dbReference type="NCBI Taxonomy" id="1051891"/>
    <lineage>
        <taxon>Eukaryota</taxon>
        <taxon>Fungi</taxon>
        <taxon>Dikarya</taxon>
        <taxon>Basidiomycota</taxon>
        <taxon>Agaricomycotina</taxon>
        <taxon>Agaricomycetes</taxon>
        <taxon>Cantharellales</taxon>
        <taxon>Tulasnellaceae</taxon>
        <taxon>Tulasnella</taxon>
    </lineage>
</organism>
<sequence>MDIEDLIFPKGAFRVPPPFDDASPGDCYIQSREGVTFKVLRHVLIHSSRYFERLFEGLPPSRPRDLPKLHVEEDAPTLHALLIILYPVHEDATKIGIEHTLKLVEIQDKYNIPDTPMMFFLTSIIGINVQKARNGPIDDPTGLYSLAWRIGFQLEAQVFSRHLHGIDLNDEKIADELVRNSNSLKAYIALSDLRHRREAALDDIIEALEPRKHFCVAHSGTDTMFFAFISLMKNAARNALIAPWPQVNQGGAISFLGLQSEDESRAVAWCSSCYAGVDMRRLSDRLQKAVEKYPQEITIVPANDAWAPWMGHSHGWRGTLSHPSAYQDHD</sequence>
<dbReference type="PROSITE" id="PS50097">
    <property type="entry name" value="BTB"/>
    <property type="match status" value="1"/>
</dbReference>
<reference evidence="3" key="2">
    <citation type="submission" date="2015-01" db="EMBL/GenBank/DDBJ databases">
        <title>Evolutionary Origins and Diversification of the Mycorrhizal Mutualists.</title>
        <authorList>
            <consortium name="DOE Joint Genome Institute"/>
            <consortium name="Mycorrhizal Genomics Consortium"/>
            <person name="Kohler A."/>
            <person name="Kuo A."/>
            <person name="Nagy L.G."/>
            <person name="Floudas D."/>
            <person name="Copeland A."/>
            <person name="Barry K.W."/>
            <person name="Cichocki N."/>
            <person name="Veneault-Fourrey C."/>
            <person name="LaButti K."/>
            <person name="Lindquist E.A."/>
            <person name="Lipzen A."/>
            <person name="Lundell T."/>
            <person name="Morin E."/>
            <person name="Murat C."/>
            <person name="Riley R."/>
            <person name="Ohm R."/>
            <person name="Sun H."/>
            <person name="Tunlid A."/>
            <person name="Henrissat B."/>
            <person name="Grigoriev I.V."/>
            <person name="Hibbett D.S."/>
            <person name="Martin F."/>
        </authorList>
    </citation>
    <scope>NUCLEOTIDE SEQUENCE [LARGE SCALE GENOMIC DNA]</scope>
    <source>
        <strain evidence="3">MUT 4182</strain>
    </source>
</reference>
<reference evidence="2 3" key="1">
    <citation type="submission" date="2014-04" db="EMBL/GenBank/DDBJ databases">
        <authorList>
            <consortium name="DOE Joint Genome Institute"/>
            <person name="Kuo A."/>
            <person name="Girlanda M."/>
            <person name="Perotto S."/>
            <person name="Kohler A."/>
            <person name="Nagy L.G."/>
            <person name="Floudas D."/>
            <person name="Copeland A."/>
            <person name="Barry K.W."/>
            <person name="Cichocki N."/>
            <person name="Veneault-Fourrey C."/>
            <person name="LaButti K."/>
            <person name="Lindquist E.A."/>
            <person name="Lipzen A."/>
            <person name="Lundell T."/>
            <person name="Morin E."/>
            <person name="Murat C."/>
            <person name="Sun H."/>
            <person name="Tunlid A."/>
            <person name="Henrissat B."/>
            <person name="Grigoriev I.V."/>
            <person name="Hibbett D.S."/>
            <person name="Martin F."/>
            <person name="Nordberg H.P."/>
            <person name="Cantor M.N."/>
            <person name="Hua S.X."/>
        </authorList>
    </citation>
    <scope>NUCLEOTIDE SEQUENCE [LARGE SCALE GENOMIC DNA]</scope>
    <source>
        <strain evidence="2 3">MUT 4182</strain>
    </source>
</reference>
<name>A0A0C3KYZ9_9AGAM</name>
<dbReference type="Gene3D" id="3.30.710.10">
    <property type="entry name" value="Potassium Channel Kv1.1, Chain A"/>
    <property type="match status" value="1"/>
</dbReference>
<dbReference type="InterPro" id="IPR000210">
    <property type="entry name" value="BTB/POZ_dom"/>
</dbReference>
<dbReference type="InterPro" id="IPR011333">
    <property type="entry name" value="SKP1/BTB/POZ_sf"/>
</dbReference>
<accession>A0A0C3KYZ9</accession>
<dbReference type="AlphaFoldDB" id="A0A0C3KYZ9"/>
<gene>
    <name evidence="2" type="ORF">M407DRAFT_24059</name>
</gene>
<dbReference type="Proteomes" id="UP000054248">
    <property type="component" value="Unassembled WGS sequence"/>
</dbReference>
<proteinExistence type="predicted"/>
<dbReference type="EMBL" id="KN823021">
    <property type="protein sequence ID" value="KIO26613.1"/>
    <property type="molecule type" value="Genomic_DNA"/>
</dbReference>
<dbReference type="HOGENOM" id="CLU_052397_1_0_1"/>
<evidence type="ECO:0000313" key="2">
    <source>
        <dbReference type="EMBL" id="KIO26613.1"/>
    </source>
</evidence>
<protein>
    <recommendedName>
        <fullName evidence="1">BTB domain-containing protein</fullName>
    </recommendedName>
</protein>
<evidence type="ECO:0000259" key="1">
    <source>
        <dbReference type="PROSITE" id="PS50097"/>
    </source>
</evidence>
<dbReference type="OrthoDB" id="3238622at2759"/>
<keyword evidence="3" id="KW-1185">Reference proteome</keyword>
<evidence type="ECO:0000313" key="3">
    <source>
        <dbReference type="Proteomes" id="UP000054248"/>
    </source>
</evidence>
<dbReference type="Pfam" id="PF00651">
    <property type="entry name" value="BTB"/>
    <property type="match status" value="1"/>
</dbReference>